<name>A0A553H377_9PSED</name>
<proteinExistence type="predicted"/>
<comment type="caution">
    <text evidence="1">The sequence shown here is derived from an EMBL/GenBank/DDBJ whole genome shotgun (WGS) entry which is preliminary data.</text>
</comment>
<evidence type="ECO:0000313" key="1">
    <source>
        <dbReference type="EMBL" id="TRX76201.1"/>
    </source>
</evidence>
<dbReference type="EMBL" id="VJOY01000002">
    <property type="protein sequence ID" value="TRX76201.1"/>
    <property type="molecule type" value="Genomic_DNA"/>
</dbReference>
<dbReference type="RefSeq" id="WP_143486829.1">
    <property type="nucleotide sequence ID" value="NZ_VJOY01000002.1"/>
</dbReference>
<dbReference type="Proteomes" id="UP000315235">
    <property type="component" value="Unassembled WGS sequence"/>
</dbReference>
<keyword evidence="2" id="KW-1185">Reference proteome</keyword>
<organism evidence="1 2">
    <name type="scientific">Pseudomonas mangiferae</name>
    <dbReference type="NCBI Taxonomy" id="2593654"/>
    <lineage>
        <taxon>Bacteria</taxon>
        <taxon>Pseudomonadati</taxon>
        <taxon>Pseudomonadota</taxon>
        <taxon>Gammaproteobacteria</taxon>
        <taxon>Pseudomonadales</taxon>
        <taxon>Pseudomonadaceae</taxon>
        <taxon>Pseudomonas</taxon>
    </lineage>
</organism>
<dbReference type="OrthoDB" id="62003at2"/>
<protein>
    <submittedName>
        <fullName evidence="1">Uncharacterized protein</fullName>
    </submittedName>
</protein>
<sequence>MDVHAGERPVTEALVFGTFQATRTAAAHALDWLDTAAGAGRFDSDRLAIDGLAITRVCSLINDDLTDAAQALVPHILKGRTALNWAASDLFATLLALSGVIRGEDAIGDDAANYLVLLRDVNAERQGRQDALLNQALDGTAGAFDSSQPVALEQALPLRFDRLDALKGVLCFIEQWSAFGARAWPTDSLHFARLLEGAAVATLRGYELPFGMRLLRAVRYLDKGHSAGLAAGFEFLRLSQGEDGGFGDYDAVIARMAAQTPSQDADLPLRLPVTLQALWTMAELERPAFHLLGRAFGSTGLLREGGRPGC</sequence>
<evidence type="ECO:0000313" key="2">
    <source>
        <dbReference type="Proteomes" id="UP000315235"/>
    </source>
</evidence>
<reference evidence="1 2" key="1">
    <citation type="submission" date="2019-07" db="EMBL/GenBank/DDBJ databases">
        <title>Pseudomonas mangiferae sp. nov., isolated from bark of mango tree in Thailand.</title>
        <authorList>
            <person name="Srisuk N."/>
            <person name="Anurat P."/>
        </authorList>
    </citation>
    <scope>NUCLEOTIDE SEQUENCE [LARGE SCALE GENOMIC DNA]</scope>
    <source>
        <strain evidence="1 2">DMKU_BBB3-04</strain>
    </source>
</reference>
<gene>
    <name evidence="1" type="ORF">FM069_03160</name>
</gene>
<dbReference type="AlphaFoldDB" id="A0A553H377"/>
<accession>A0A553H377</accession>